<dbReference type="EMBL" id="DS989826">
    <property type="protein sequence ID" value="EFR03124.1"/>
    <property type="molecule type" value="Genomic_DNA"/>
</dbReference>
<dbReference type="InParanoid" id="E4V0I7"/>
<evidence type="ECO:0000259" key="1">
    <source>
        <dbReference type="Pfam" id="PF24539"/>
    </source>
</evidence>
<protein>
    <recommendedName>
        <fullName evidence="1">DUF7600 domain-containing protein</fullName>
    </recommendedName>
</protein>
<dbReference type="AlphaFoldDB" id="E4V0I7"/>
<accession>E4V0I7</accession>
<dbReference type="OrthoDB" id="4206328at2759"/>
<evidence type="ECO:0000313" key="2">
    <source>
        <dbReference type="EMBL" id="EFR03124.1"/>
    </source>
</evidence>
<evidence type="ECO:0000313" key="3">
    <source>
        <dbReference type="Proteomes" id="UP000002669"/>
    </source>
</evidence>
<dbReference type="InterPro" id="IPR056021">
    <property type="entry name" value="DUF7600"/>
</dbReference>
<keyword evidence="3" id="KW-1185">Reference proteome</keyword>
<reference evidence="3" key="1">
    <citation type="journal article" date="2012" name="MBio">
        <title>Comparative genome analysis of Trichophyton rubrum and related dermatophytes reveals candidate genes involved in infection.</title>
        <authorList>
            <person name="Martinez D.A."/>
            <person name="Oliver B.G."/>
            <person name="Graeser Y."/>
            <person name="Goldberg J.M."/>
            <person name="Li W."/>
            <person name="Martinez-Rossi N.M."/>
            <person name="Monod M."/>
            <person name="Shelest E."/>
            <person name="Barton R.C."/>
            <person name="Birch E."/>
            <person name="Brakhage A.A."/>
            <person name="Chen Z."/>
            <person name="Gurr S.J."/>
            <person name="Heiman D."/>
            <person name="Heitman J."/>
            <person name="Kosti I."/>
            <person name="Rossi A."/>
            <person name="Saif S."/>
            <person name="Samalova M."/>
            <person name="Saunders C.W."/>
            <person name="Shea T."/>
            <person name="Summerbell R.C."/>
            <person name="Xu J."/>
            <person name="Young S."/>
            <person name="Zeng Q."/>
            <person name="Birren B.W."/>
            <person name="Cuomo C.A."/>
            <person name="White T.C."/>
        </authorList>
    </citation>
    <scope>NUCLEOTIDE SEQUENCE [LARGE SCALE GENOMIC DNA]</scope>
    <source>
        <strain evidence="3">ATCC MYA-4604 / CBS 118893</strain>
    </source>
</reference>
<feature type="domain" description="DUF7600" evidence="1">
    <location>
        <begin position="226"/>
        <end position="360"/>
    </location>
</feature>
<proteinExistence type="predicted"/>
<dbReference type="Pfam" id="PF24539">
    <property type="entry name" value="DUF7600"/>
    <property type="match status" value="1"/>
</dbReference>
<dbReference type="HOGENOM" id="CLU_025629_0_0_1"/>
<dbReference type="RefSeq" id="XP_003171578.1">
    <property type="nucleotide sequence ID" value="XM_003171530.1"/>
</dbReference>
<gene>
    <name evidence="2" type="ORF">MGYG_06119</name>
</gene>
<organism evidence="3">
    <name type="scientific">Arthroderma gypseum (strain ATCC MYA-4604 / CBS 118893)</name>
    <name type="common">Microsporum gypseum</name>
    <dbReference type="NCBI Taxonomy" id="535722"/>
    <lineage>
        <taxon>Eukaryota</taxon>
        <taxon>Fungi</taxon>
        <taxon>Dikarya</taxon>
        <taxon>Ascomycota</taxon>
        <taxon>Pezizomycotina</taxon>
        <taxon>Eurotiomycetes</taxon>
        <taxon>Eurotiomycetidae</taxon>
        <taxon>Onygenales</taxon>
        <taxon>Arthrodermataceae</taxon>
        <taxon>Nannizzia</taxon>
    </lineage>
</organism>
<dbReference type="Proteomes" id="UP000002669">
    <property type="component" value="Unassembled WGS sequence"/>
</dbReference>
<dbReference type="VEuPathDB" id="FungiDB:MGYG_06119"/>
<name>E4V0I7_ARTGP</name>
<sequence>MRSHPCCFLCGKPFQYLTKYGVRTWKAHCQHLALEEDSRHVNSLRRLWYGAENVTHSLCWDAVTKAVGTEVTDHEWLERFRQLLLQIGPFLTPISFPDEPLVPDSILYTVPKPAERIQTSNTVLPYEIIQLIYRYFDSYLDITHFTWVVGIEPGRDIWLNLGRKYLAYGSPFFEGSVDEVAVKLRRLIHNLQSHPDDLPNIQNYTVIWDNIEILLSKAKQRLLGAEDCSTSEYQVHYVSTPRILFEKEIRLSDTLMVSLRFNHVLDRSYLCGLQFNDEFFGYEGEFAINIDLKQLCGLQLASDKEGIVALKVKDGLIWESHWYGSDRNSCRLEYTKIEWPLGTSTKFHIAFDAFKIHALSHIHGEAQCNPLSWISGLPPDGLVPDILVKCQPTGNTLPVSYVDKPLKAANVVSAFVSTETQAISGFEFLLENNKITIGKPEGSKLSIEAQSQLGELFTGLACTEGRKESSVAVKVSNFLPSISMAYY</sequence>
<dbReference type="GeneID" id="10026831"/>